<keyword evidence="1" id="KW-0472">Membrane</keyword>
<dbReference type="Proteomes" id="UP001303046">
    <property type="component" value="Unassembled WGS sequence"/>
</dbReference>
<comment type="caution">
    <text evidence="2">The sequence shown here is derived from an EMBL/GenBank/DDBJ whole genome shotgun (WGS) entry which is preliminary data.</text>
</comment>
<protein>
    <submittedName>
        <fullName evidence="2">Uncharacterized protein</fullName>
    </submittedName>
</protein>
<reference evidence="2 3" key="1">
    <citation type="submission" date="2023-08" db="EMBL/GenBank/DDBJ databases">
        <title>A Necator americanus chromosomal reference genome.</title>
        <authorList>
            <person name="Ilik V."/>
            <person name="Petrzelkova K.J."/>
            <person name="Pardy F."/>
            <person name="Fuh T."/>
            <person name="Niatou-Singa F.S."/>
            <person name="Gouil Q."/>
            <person name="Baker L."/>
            <person name="Ritchie M.E."/>
            <person name="Jex A.R."/>
            <person name="Gazzola D."/>
            <person name="Li H."/>
            <person name="Toshio Fujiwara R."/>
            <person name="Zhan B."/>
            <person name="Aroian R.V."/>
            <person name="Pafco B."/>
            <person name="Schwarz E.M."/>
        </authorList>
    </citation>
    <scope>NUCLEOTIDE SEQUENCE [LARGE SCALE GENOMIC DNA]</scope>
    <source>
        <strain evidence="2 3">Aroian</strain>
        <tissue evidence="2">Whole animal</tissue>
    </source>
</reference>
<keyword evidence="1" id="KW-0812">Transmembrane</keyword>
<proteinExistence type="predicted"/>
<keyword evidence="3" id="KW-1185">Reference proteome</keyword>
<feature type="transmembrane region" description="Helical" evidence="1">
    <location>
        <begin position="20"/>
        <end position="37"/>
    </location>
</feature>
<keyword evidence="1" id="KW-1133">Transmembrane helix</keyword>
<evidence type="ECO:0000256" key="1">
    <source>
        <dbReference type="SAM" id="Phobius"/>
    </source>
</evidence>
<evidence type="ECO:0000313" key="3">
    <source>
        <dbReference type="Proteomes" id="UP001303046"/>
    </source>
</evidence>
<organism evidence="2 3">
    <name type="scientific">Necator americanus</name>
    <name type="common">Human hookworm</name>
    <dbReference type="NCBI Taxonomy" id="51031"/>
    <lineage>
        <taxon>Eukaryota</taxon>
        <taxon>Metazoa</taxon>
        <taxon>Ecdysozoa</taxon>
        <taxon>Nematoda</taxon>
        <taxon>Chromadorea</taxon>
        <taxon>Rhabditida</taxon>
        <taxon>Rhabditina</taxon>
        <taxon>Rhabditomorpha</taxon>
        <taxon>Strongyloidea</taxon>
        <taxon>Ancylostomatidae</taxon>
        <taxon>Bunostominae</taxon>
        <taxon>Necator</taxon>
    </lineage>
</organism>
<sequence length="163" mass="19129">MKGLVGTSADSYYRSTSLNVRTLIHFLAAYTVTWSSFESSYLKDGMRNNYSLFQESDNSILEAPLFWLSLVQCIITLFIFIFAIYTWFTTRITIKRRMKNINWKIQLVEQRLRLQEPNVHLIAQMAKNMKVSFDDVGQDSERILSRIWGQDDSKLKKPSKNEK</sequence>
<gene>
    <name evidence="2" type="primary">Necator_chrIII.g12313</name>
    <name evidence="2" type="ORF">RB195_011547</name>
</gene>
<feature type="transmembrane region" description="Helical" evidence="1">
    <location>
        <begin position="65"/>
        <end position="88"/>
    </location>
</feature>
<accession>A0ABR1D660</accession>
<dbReference type="EMBL" id="JAVFWL010000003">
    <property type="protein sequence ID" value="KAK6744896.1"/>
    <property type="molecule type" value="Genomic_DNA"/>
</dbReference>
<evidence type="ECO:0000313" key="2">
    <source>
        <dbReference type="EMBL" id="KAK6744896.1"/>
    </source>
</evidence>
<name>A0ABR1D660_NECAM</name>